<dbReference type="AlphaFoldDB" id="S8DNM6"/>
<name>S8DNM6_FOMSC</name>
<reference evidence="1 2" key="1">
    <citation type="journal article" date="2012" name="Science">
        <title>The Paleozoic origin of enzymatic lignin decomposition reconstructed from 31 fungal genomes.</title>
        <authorList>
            <person name="Floudas D."/>
            <person name="Binder M."/>
            <person name="Riley R."/>
            <person name="Barry K."/>
            <person name="Blanchette R.A."/>
            <person name="Henrissat B."/>
            <person name="Martinez A.T."/>
            <person name="Otillar R."/>
            <person name="Spatafora J.W."/>
            <person name="Yadav J.S."/>
            <person name="Aerts A."/>
            <person name="Benoit I."/>
            <person name="Boyd A."/>
            <person name="Carlson A."/>
            <person name="Copeland A."/>
            <person name="Coutinho P.M."/>
            <person name="de Vries R.P."/>
            <person name="Ferreira P."/>
            <person name="Findley K."/>
            <person name="Foster B."/>
            <person name="Gaskell J."/>
            <person name="Glotzer D."/>
            <person name="Gorecki P."/>
            <person name="Heitman J."/>
            <person name="Hesse C."/>
            <person name="Hori C."/>
            <person name="Igarashi K."/>
            <person name="Jurgens J.A."/>
            <person name="Kallen N."/>
            <person name="Kersten P."/>
            <person name="Kohler A."/>
            <person name="Kuees U."/>
            <person name="Kumar T.K.A."/>
            <person name="Kuo A."/>
            <person name="LaButti K."/>
            <person name="Larrondo L.F."/>
            <person name="Lindquist E."/>
            <person name="Ling A."/>
            <person name="Lombard V."/>
            <person name="Lucas S."/>
            <person name="Lundell T."/>
            <person name="Martin R."/>
            <person name="McLaughlin D.J."/>
            <person name="Morgenstern I."/>
            <person name="Morin E."/>
            <person name="Murat C."/>
            <person name="Nagy L.G."/>
            <person name="Nolan M."/>
            <person name="Ohm R.A."/>
            <person name="Patyshakuliyeva A."/>
            <person name="Rokas A."/>
            <person name="Ruiz-Duenas F.J."/>
            <person name="Sabat G."/>
            <person name="Salamov A."/>
            <person name="Samejima M."/>
            <person name="Schmutz J."/>
            <person name="Slot J.C."/>
            <person name="St John F."/>
            <person name="Stenlid J."/>
            <person name="Sun H."/>
            <person name="Sun S."/>
            <person name="Syed K."/>
            <person name="Tsang A."/>
            <person name="Wiebenga A."/>
            <person name="Young D."/>
            <person name="Pisabarro A."/>
            <person name="Eastwood D.C."/>
            <person name="Martin F."/>
            <person name="Cullen D."/>
            <person name="Grigoriev I.V."/>
            <person name="Hibbett D.S."/>
        </authorList>
    </citation>
    <scope>NUCLEOTIDE SEQUENCE</scope>
    <source>
        <strain evidence="2">FP-58527</strain>
    </source>
</reference>
<dbReference type="EMBL" id="KE504242">
    <property type="protein sequence ID" value="EPS94187.1"/>
    <property type="molecule type" value="Genomic_DNA"/>
</dbReference>
<sequence length="207" mass="22924">MAPTNVDATDGDPPSFADAIQGLQPARLKVSDAPWSRFLMVEKGPLSPDKHRYRIMLAIQKLTVNCSADGMAPDHAEPDHHVSSSVSNVVFARLPSGYFVIVVKSQNERPGTAKYNSVVLTSAVSFRFTECPPVVYWVKENAQVAIHLNTSYEFWAAIRCVGLARTDYNCDPVLRLAHDELQTLQAQLEYIENKAFISALEQSTTTI</sequence>
<accession>S8DNM6</accession>
<protein>
    <submittedName>
        <fullName evidence="1">Uncharacterized protein</fullName>
    </submittedName>
</protein>
<evidence type="ECO:0000313" key="1">
    <source>
        <dbReference type="EMBL" id="EPS94187.1"/>
    </source>
</evidence>
<proteinExistence type="predicted"/>
<keyword evidence="2" id="KW-1185">Reference proteome</keyword>
<dbReference type="Proteomes" id="UP000015241">
    <property type="component" value="Unassembled WGS sequence"/>
</dbReference>
<organism evidence="1 2">
    <name type="scientific">Fomitopsis schrenkii</name>
    <name type="common">Brown rot fungus</name>
    <dbReference type="NCBI Taxonomy" id="2126942"/>
    <lineage>
        <taxon>Eukaryota</taxon>
        <taxon>Fungi</taxon>
        <taxon>Dikarya</taxon>
        <taxon>Basidiomycota</taxon>
        <taxon>Agaricomycotina</taxon>
        <taxon>Agaricomycetes</taxon>
        <taxon>Polyporales</taxon>
        <taxon>Fomitopsis</taxon>
    </lineage>
</organism>
<dbReference type="HOGENOM" id="CLU_115020_0_0_1"/>
<evidence type="ECO:0000313" key="2">
    <source>
        <dbReference type="Proteomes" id="UP000015241"/>
    </source>
</evidence>
<gene>
    <name evidence="1" type="ORF">FOMPIDRAFT_1055327</name>
</gene>
<dbReference type="InParanoid" id="S8DNM6"/>